<reference evidence="3 4" key="1">
    <citation type="journal article" date="2021" name="DNA Res.">
        <title>Genome analysis of Candida subhashii reveals its hybrid nature and dual mitochondrial genome conformations.</title>
        <authorList>
            <person name="Mixao V."/>
            <person name="Hegedusova E."/>
            <person name="Saus E."/>
            <person name="Pryszcz L.P."/>
            <person name="Cillingova A."/>
            <person name="Nosek J."/>
            <person name="Gabaldon T."/>
        </authorList>
    </citation>
    <scope>NUCLEOTIDE SEQUENCE [LARGE SCALE GENOMIC DNA]</scope>
    <source>
        <strain evidence="3 4">CBS 10753</strain>
    </source>
</reference>
<feature type="region of interest" description="Disordered" evidence="2">
    <location>
        <begin position="1"/>
        <end position="36"/>
    </location>
</feature>
<organism evidence="3 4">
    <name type="scientific">[Candida] subhashii</name>
    <dbReference type="NCBI Taxonomy" id="561895"/>
    <lineage>
        <taxon>Eukaryota</taxon>
        <taxon>Fungi</taxon>
        <taxon>Dikarya</taxon>
        <taxon>Ascomycota</taxon>
        <taxon>Saccharomycotina</taxon>
        <taxon>Pichiomycetes</taxon>
        <taxon>Debaryomycetaceae</taxon>
        <taxon>Spathaspora</taxon>
    </lineage>
</organism>
<comment type="caution">
    <text evidence="3">The sequence shown here is derived from an EMBL/GenBank/DDBJ whole genome shotgun (WGS) entry which is preliminary data.</text>
</comment>
<proteinExistence type="predicted"/>
<evidence type="ECO:0000313" key="4">
    <source>
        <dbReference type="Proteomes" id="UP000694255"/>
    </source>
</evidence>
<dbReference type="GeneID" id="73469762"/>
<evidence type="ECO:0000256" key="1">
    <source>
        <dbReference type="SAM" id="Coils"/>
    </source>
</evidence>
<keyword evidence="1" id="KW-0175">Coiled coil</keyword>
<feature type="compositionally biased region" description="Polar residues" evidence="2">
    <location>
        <begin position="114"/>
        <end position="134"/>
    </location>
</feature>
<dbReference type="Proteomes" id="UP000694255">
    <property type="component" value="Unassembled WGS sequence"/>
</dbReference>
<sequence length="384" mass="42698">MHSKNTVLPPANGKKLWRVKRSTSTSQASHNSAISQTSLECLKNSLQISAATAANGSFSARRPSLKRPKNKPGMPKDFVFVDLSPVKSEISEKEDSPNVITPAMQFPSPPMSVDESTNLFDSPDASETNTSSDNDSVFSSIDNYFFDQTNSSNSVSISNAGLGISLDWNQSGFVVPDFSQQQQQPQPFQPEPPVLEDSLSQQLFGYQKAMIQQYLQIQQLQQQLQEQQRKQLELQTQKIQQEIELSLLSPINSQFTFNQTPKSAKRSNEKKKTAGQFQFKSYTGPKKHGRSGSEASIKKPQRRNQQRSSSVGNFPEQLLTPVSQVSAFGVDETSLQPPISFGLGNSYQPDIFDLSYFDALNNKDLDFSLLQPCGIDQLLLDTQE</sequence>
<feature type="region of interest" description="Disordered" evidence="2">
    <location>
        <begin position="108"/>
        <end position="134"/>
    </location>
</feature>
<feature type="compositionally biased region" description="Polar residues" evidence="2">
    <location>
        <begin position="22"/>
        <end position="36"/>
    </location>
</feature>
<evidence type="ECO:0000256" key="2">
    <source>
        <dbReference type="SAM" id="MobiDB-lite"/>
    </source>
</evidence>
<feature type="region of interest" description="Disordered" evidence="2">
    <location>
        <begin position="53"/>
        <end position="77"/>
    </location>
</feature>
<dbReference type="EMBL" id="JAGSYN010000136">
    <property type="protein sequence ID" value="KAG7663502.1"/>
    <property type="molecule type" value="Genomic_DNA"/>
</dbReference>
<dbReference type="OrthoDB" id="4025787at2759"/>
<gene>
    <name evidence="3" type="ORF">J8A68_002961</name>
</gene>
<protein>
    <submittedName>
        <fullName evidence="3">Uncharacterized protein</fullName>
    </submittedName>
</protein>
<dbReference type="RefSeq" id="XP_049263734.1">
    <property type="nucleotide sequence ID" value="XM_049406764.1"/>
</dbReference>
<keyword evidence="4" id="KW-1185">Reference proteome</keyword>
<feature type="region of interest" description="Disordered" evidence="2">
    <location>
        <begin position="257"/>
        <end position="315"/>
    </location>
</feature>
<feature type="coiled-coil region" evidence="1">
    <location>
        <begin position="210"/>
        <end position="244"/>
    </location>
</feature>
<name>A0A8J5QQ78_9ASCO</name>
<accession>A0A8J5QQ78</accession>
<evidence type="ECO:0000313" key="3">
    <source>
        <dbReference type="EMBL" id="KAG7663502.1"/>
    </source>
</evidence>
<dbReference type="AlphaFoldDB" id="A0A8J5QQ78"/>